<dbReference type="PANTHER" id="PTHR10569:SF2">
    <property type="entry name" value="GLYCOGEN DEBRANCHING ENZYME"/>
    <property type="match status" value="1"/>
</dbReference>
<dbReference type="InterPro" id="IPR032790">
    <property type="entry name" value="GDE_C"/>
</dbReference>
<proteinExistence type="predicted"/>
<dbReference type="NCBIfam" id="TIGR01561">
    <property type="entry name" value="gde_arch"/>
    <property type="match status" value="1"/>
</dbReference>
<evidence type="ECO:0000313" key="3">
    <source>
        <dbReference type="EMBL" id="MBC5845352.1"/>
    </source>
</evidence>
<dbReference type="EMBL" id="JACRUL010000035">
    <property type="protein sequence ID" value="MBC5845352.1"/>
    <property type="molecule type" value="Genomic_DNA"/>
</dbReference>
<dbReference type="AlphaFoldDB" id="A0A923SG46"/>
<dbReference type="InterPro" id="IPR012341">
    <property type="entry name" value="6hp_glycosidase-like_sf"/>
</dbReference>
<gene>
    <name evidence="3" type="ORF">H8R25_13000</name>
</gene>
<feature type="domain" description="Glycogen debranching enzyme C-terminal" evidence="1">
    <location>
        <begin position="270"/>
        <end position="639"/>
    </location>
</feature>
<comment type="caution">
    <text evidence="3">The sequence shown here is derived from an EMBL/GenBank/DDBJ whole genome shotgun (WGS) entry which is preliminary data.</text>
</comment>
<dbReference type="Pfam" id="PF12439">
    <property type="entry name" value="GDE_N"/>
    <property type="match status" value="1"/>
</dbReference>
<reference evidence="3 4" key="1">
    <citation type="submission" date="2020-08" db="EMBL/GenBank/DDBJ databases">
        <title>Description of novel Flavobacterium F-392 isolate.</title>
        <authorList>
            <person name="Saticioglu I.B."/>
            <person name="Duman M."/>
            <person name="Altun S."/>
        </authorList>
    </citation>
    <scope>NUCLEOTIDE SEQUENCE [LARGE SCALE GENOMIC DNA]</scope>
    <source>
        <strain evidence="3 4">F-392</strain>
    </source>
</reference>
<evidence type="ECO:0000259" key="2">
    <source>
        <dbReference type="Pfam" id="PF12439"/>
    </source>
</evidence>
<dbReference type="GO" id="GO:0004134">
    <property type="term" value="F:4-alpha-glucanotransferase activity"/>
    <property type="evidence" value="ECO:0007669"/>
    <property type="project" value="InterPro"/>
</dbReference>
<dbReference type="Gene3D" id="1.50.10.10">
    <property type="match status" value="1"/>
</dbReference>
<dbReference type="Proteomes" id="UP000641454">
    <property type="component" value="Unassembled WGS sequence"/>
</dbReference>
<dbReference type="InterPro" id="IPR010401">
    <property type="entry name" value="AGL/Gdb1"/>
</dbReference>
<dbReference type="GO" id="GO:0005980">
    <property type="term" value="P:glycogen catabolic process"/>
    <property type="evidence" value="ECO:0007669"/>
    <property type="project" value="InterPro"/>
</dbReference>
<dbReference type="InterPro" id="IPR024742">
    <property type="entry name" value="Glycogen_debranch_N"/>
</dbReference>
<dbReference type="SUPFAM" id="SSF48208">
    <property type="entry name" value="Six-hairpin glycosidases"/>
    <property type="match status" value="1"/>
</dbReference>
<dbReference type="PANTHER" id="PTHR10569">
    <property type="entry name" value="GLYCOGEN DEBRANCHING ENZYME"/>
    <property type="match status" value="1"/>
</dbReference>
<evidence type="ECO:0000313" key="4">
    <source>
        <dbReference type="Proteomes" id="UP000641454"/>
    </source>
</evidence>
<keyword evidence="4" id="KW-1185">Reference proteome</keyword>
<dbReference type="InterPro" id="IPR008928">
    <property type="entry name" value="6-hairpin_glycosidase_sf"/>
</dbReference>
<accession>A0A923SG46</accession>
<evidence type="ECO:0000259" key="1">
    <source>
        <dbReference type="Pfam" id="PF06202"/>
    </source>
</evidence>
<dbReference type="RefSeq" id="WP_187019777.1">
    <property type="nucleotide sequence ID" value="NZ_JACRUK010000036.1"/>
</dbReference>
<dbReference type="InterPro" id="IPR006451">
    <property type="entry name" value="Glycogen_debranch_arc"/>
</dbReference>
<dbReference type="GO" id="GO:0004135">
    <property type="term" value="F:amylo-alpha-1,6-glucosidase activity"/>
    <property type="evidence" value="ECO:0007669"/>
    <property type="project" value="InterPro"/>
</dbReference>
<dbReference type="Pfam" id="PF06202">
    <property type="entry name" value="GDE_C"/>
    <property type="match status" value="1"/>
</dbReference>
<organism evidence="3 4">
    <name type="scientific">Flavobacterium muglaense</name>
    <dbReference type="NCBI Taxonomy" id="2764716"/>
    <lineage>
        <taxon>Bacteria</taxon>
        <taxon>Pseudomonadati</taxon>
        <taxon>Bacteroidota</taxon>
        <taxon>Flavobacteriia</taxon>
        <taxon>Flavobacteriales</taxon>
        <taxon>Flavobacteriaceae</taxon>
        <taxon>Flavobacterium</taxon>
    </lineage>
</organism>
<name>A0A923SG46_9FLAO</name>
<protein>
    <submittedName>
        <fullName evidence="3">Glycogen debranching enzyme family protein</fullName>
    </submittedName>
</protein>
<sequence>MERNLLEKEWIHTNGIGGYASSTISGANSRRYHGLLVASLNPPTDRRVLVSKIDEEIKLSNDETIQLGSNQYPNAVYPQGHFFIKEYQIFPYPVFTFEGDNFKIQKSIFHKRGSNSVFIEYVNQGKETIEISLNTTFVNRDYHSMSHESENCNFYKAEVENGQQIIYAYYESIPVYEKISKGKFEENRQWIKNVEYNEERKRGLDFNEDTYSIGSWVVNLKPKEKVVLSYSTDENLYSFDPEKEKKEIIAYQKTITSSKNNTFFNDLLLSGDQFVVDRNSTQSKTIIAGYHWFTDWGRDTMIAMRGLSIATGRQDESKLILETFLKSLNQGMLPNRFPDNPNDEPEFNTVDATLWMFIVLYEYYEKFKDLELIQNNFNQLTEVIDYHLNGTRYNIHNTPEGFIYAGEGIAQLTWMDARIGDYVVTPRHGCPVEINVLWYNALKIYQHFSTLANHSIDARITEIINHFSHNFKNHFFNNKGFLNDLVLPTISEDQSLRPNQIYALSLPFNLLNIEDEKSVFKTVEEYLYTDLGLRTLADNHPDFKPFYGGDIWSRDNAYHQGTVWPFIFGEFWTAKYNMSSDKEKEKVKNEFVKAVQTLKNHFYNENGLYSISEIFDGKDPKPNLGRGTMQQAWSVSNIIKVMIDFGLTGNEIEI</sequence>
<feature type="domain" description="Glycogen debranching enzyme bacterial and archaeal type N-terminal" evidence="2">
    <location>
        <begin position="8"/>
        <end position="226"/>
    </location>
</feature>